<accession>A0AAD7RA90</accession>
<feature type="repeat" description="ANK" evidence="7">
    <location>
        <begin position="294"/>
        <end position="320"/>
    </location>
</feature>
<dbReference type="EMBL" id="JAINUG010000387">
    <property type="protein sequence ID" value="KAJ8372763.1"/>
    <property type="molecule type" value="Genomic_DNA"/>
</dbReference>
<reference evidence="11" key="1">
    <citation type="journal article" date="2023" name="Science">
        <title>Genome structures resolve the early diversification of teleost fishes.</title>
        <authorList>
            <person name="Parey E."/>
            <person name="Louis A."/>
            <person name="Montfort J."/>
            <person name="Bouchez O."/>
            <person name="Roques C."/>
            <person name="Iampietro C."/>
            <person name="Lluch J."/>
            <person name="Castinel A."/>
            <person name="Donnadieu C."/>
            <person name="Desvignes T."/>
            <person name="Floi Bucao C."/>
            <person name="Jouanno E."/>
            <person name="Wen M."/>
            <person name="Mejri S."/>
            <person name="Dirks R."/>
            <person name="Jansen H."/>
            <person name="Henkel C."/>
            <person name="Chen W.J."/>
            <person name="Zahm M."/>
            <person name="Cabau C."/>
            <person name="Klopp C."/>
            <person name="Thompson A.W."/>
            <person name="Robinson-Rechavi M."/>
            <person name="Braasch I."/>
            <person name="Lecointre G."/>
            <person name="Bobe J."/>
            <person name="Postlethwait J.H."/>
            <person name="Berthelot C."/>
            <person name="Roest Crollius H."/>
            <person name="Guiguen Y."/>
        </authorList>
    </citation>
    <scope>NUCLEOTIDE SEQUENCE</scope>
    <source>
        <strain evidence="11">NC1722</strain>
    </source>
</reference>
<feature type="compositionally biased region" description="Low complexity" evidence="9">
    <location>
        <begin position="32"/>
        <end position="46"/>
    </location>
</feature>
<keyword evidence="6" id="KW-0539">Nucleus</keyword>
<feature type="compositionally biased region" description="Polar residues" evidence="9">
    <location>
        <begin position="223"/>
        <end position="235"/>
    </location>
</feature>
<dbReference type="PANTHER" id="PTHR24131">
    <property type="entry name" value="APOPTOSIS-STIMULATING OF P53 PROTEIN"/>
    <property type="match status" value="1"/>
</dbReference>
<dbReference type="InterPro" id="IPR047163">
    <property type="entry name" value="ASPP1/2"/>
</dbReference>
<dbReference type="PROSITE" id="PS50297">
    <property type="entry name" value="ANK_REP_REGION"/>
    <property type="match status" value="1"/>
</dbReference>
<dbReference type="GO" id="GO:0006915">
    <property type="term" value="P:apoptotic process"/>
    <property type="evidence" value="ECO:0007669"/>
    <property type="project" value="UniProtKB-KW"/>
</dbReference>
<dbReference type="AlphaFoldDB" id="A0AAD7RA90"/>
<dbReference type="InterPro" id="IPR001452">
    <property type="entry name" value="SH3_domain"/>
</dbReference>
<feature type="region of interest" description="Disordered" evidence="9">
    <location>
        <begin position="217"/>
        <end position="255"/>
    </location>
</feature>
<dbReference type="PANTHER" id="PTHR24131:SF17">
    <property type="entry name" value="RELA-ASSOCIATED INHIBITOR ISOFORM X1"/>
    <property type="match status" value="1"/>
</dbReference>
<protein>
    <recommendedName>
        <fullName evidence="10">SH3 domain-containing protein</fullName>
    </recommendedName>
</protein>
<comment type="caution">
    <text evidence="11">The sequence shown here is derived from an EMBL/GenBank/DDBJ whole genome shotgun (WGS) entry which is preliminary data.</text>
</comment>
<evidence type="ECO:0000259" key="10">
    <source>
        <dbReference type="PROSITE" id="PS50002"/>
    </source>
</evidence>
<dbReference type="Pfam" id="PF12796">
    <property type="entry name" value="Ank_2"/>
    <property type="match status" value="1"/>
</dbReference>
<sequence>MCAKQQLERIQPGCPIPYNQKGSSASSRSAHPQPIISRISIPLRPQGRQRRPIPLSVIMQLQNPQHYSTSTPYPRGPRADEGSALYRQPVVLPQEYLPRPAPPELRQPGVYGEVLNAEDVEAELERRGPLRGHMVCEGGVQSQGGAPVPRPLSPTRLQPVVAPEIDEVPDMQELFRLRAEIPRALKRRGSVDQSQPHTKVQYKQIISKLFRRKKIHHKGELGSESSSSTPTQLTPEQKGLYSILRRSSRESTGSRRRARLSPLVLLLDGALVGELETVQRAVQEMSDPSQPNDEGITALHNAICGGHYPVVEFLVRIGANDPPLHCAASCNDQVLCEFLVRNGAAVMAVTESDGATAAQKCDPFAVGFAECESFLRGVEEAMGLENSGVLYALWGYPAQASDELSFREGDMVTILQKPEGVDWWWASLCGREGLVPCNYFGLFPKVSLNLCARLQLVGLSSPAAPVRGGRICSLTGSTLSVEGWQLWVNQDNGELEQARTFLTQADAASLSP</sequence>
<dbReference type="Pfam" id="PF00018">
    <property type="entry name" value="SH3_1"/>
    <property type="match status" value="1"/>
</dbReference>
<evidence type="ECO:0000256" key="7">
    <source>
        <dbReference type="PROSITE-ProRule" id="PRU00023"/>
    </source>
</evidence>
<evidence type="ECO:0000256" key="4">
    <source>
        <dbReference type="ARBA" id="ARBA00022737"/>
    </source>
</evidence>
<dbReference type="GO" id="GO:0005634">
    <property type="term" value="C:nucleus"/>
    <property type="evidence" value="ECO:0007669"/>
    <property type="project" value="UniProtKB-SubCell"/>
</dbReference>
<dbReference type="SMART" id="SM00326">
    <property type="entry name" value="SH3"/>
    <property type="match status" value="1"/>
</dbReference>
<gene>
    <name evidence="11" type="ORF">AAFF_G00277060</name>
</gene>
<keyword evidence="4" id="KW-0677">Repeat</keyword>
<dbReference type="GO" id="GO:0042981">
    <property type="term" value="P:regulation of apoptotic process"/>
    <property type="evidence" value="ECO:0007669"/>
    <property type="project" value="InterPro"/>
</dbReference>
<dbReference type="SUPFAM" id="SSF50044">
    <property type="entry name" value="SH3-domain"/>
    <property type="match status" value="1"/>
</dbReference>
<comment type="subcellular location">
    <subcellularLocation>
        <location evidence="1">Nucleus</location>
    </subcellularLocation>
</comment>
<evidence type="ECO:0000313" key="12">
    <source>
        <dbReference type="Proteomes" id="UP001221898"/>
    </source>
</evidence>
<evidence type="ECO:0000256" key="9">
    <source>
        <dbReference type="SAM" id="MobiDB-lite"/>
    </source>
</evidence>
<feature type="domain" description="SH3" evidence="10">
    <location>
        <begin position="385"/>
        <end position="445"/>
    </location>
</feature>
<dbReference type="SUPFAM" id="SSF48403">
    <property type="entry name" value="Ankyrin repeat"/>
    <property type="match status" value="1"/>
</dbReference>
<evidence type="ECO:0000256" key="8">
    <source>
        <dbReference type="PROSITE-ProRule" id="PRU00192"/>
    </source>
</evidence>
<evidence type="ECO:0000256" key="2">
    <source>
        <dbReference type="ARBA" id="ARBA00022443"/>
    </source>
</evidence>
<dbReference type="SMART" id="SM00248">
    <property type="entry name" value="ANK"/>
    <property type="match status" value="1"/>
</dbReference>
<keyword evidence="2 8" id="KW-0728">SH3 domain</keyword>
<feature type="region of interest" description="Disordered" evidence="9">
    <location>
        <begin position="1"/>
        <end position="48"/>
    </location>
</feature>
<dbReference type="PROSITE" id="PS50088">
    <property type="entry name" value="ANK_REPEAT"/>
    <property type="match status" value="1"/>
</dbReference>
<dbReference type="GO" id="GO:0002039">
    <property type="term" value="F:p53 binding"/>
    <property type="evidence" value="ECO:0007669"/>
    <property type="project" value="InterPro"/>
</dbReference>
<proteinExistence type="predicted"/>
<organism evidence="11 12">
    <name type="scientific">Aldrovandia affinis</name>
    <dbReference type="NCBI Taxonomy" id="143900"/>
    <lineage>
        <taxon>Eukaryota</taxon>
        <taxon>Metazoa</taxon>
        <taxon>Chordata</taxon>
        <taxon>Craniata</taxon>
        <taxon>Vertebrata</taxon>
        <taxon>Euteleostomi</taxon>
        <taxon>Actinopterygii</taxon>
        <taxon>Neopterygii</taxon>
        <taxon>Teleostei</taxon>
        <taxon>Notacanthiformes</taxon>
        <taxon>Halosauridae</taxon>
        <taxon>Aldrovandia</taxon>
    </lineage>
</organism>
<evidence type="ECO:0000256" key="3">
    <source>
        <dbReference type="ARBA" id="ARBA00022703"/>
    </source>
</evidence>
<dbReference type="InterPro" id="IPR002110">
    <property type="entry name" value="Ankyrin_rpt"/>
</dbReference>
<evidence type="ECO:0000256" key="1">
    <source>
        <dbReference type="ARBA" id="ARBA00004123"/>
    </source>
</evidence>
<keyword evidence="3" id="KW-0053">Apoptosis</keyword>
<feature type="compositionally biased region" description="Polar residues" evidence="9">
    <location>
        <begin position="20"/>
        <end position="30"/>
    </location>
</feature>
<keyword evidence="12" id="KW-1185">Reference proteome</keyword>
<dbReference type="InterPro" id="IPR036028">
    <property type="entry name" value="SH3-like_dom_sf"/>
</dbReference>
<dbReference type="InterPro" id="IPR036770">
    <property type="entry name" value="Ankyrin_rpt-contain_sf"/>
</dbReference>
<dbReference type="Proteomes" id="UP001221898">
    <property type="component" value="Unassembled WGS sequence"/>
</dbReference>
<evidence type="ECO:0000313" key="11">
    <source>
        <dbReference type="EMBL" id="KAJ8372763.1"/>
    </source>
</evidence>
<name>A0AAD7RA90_9TELE</name>
<keyword evidence="5 7" id="KW-0040">ANK repeat</keyword>
<evidence type="ECO:0000256" key="6">
    <source>
        <dbReference type="ARBA" id="ARBA00023242"/>
    </source>
</evidence>
<evidence type="ECO:0000256" key="5">
    <source>
        <dbReference type="ARBA" id="ARBA00023043"/>
    </source>
</evidence>
<dbReference type="Gene3D" id="1.25.40.20">
    <property type="entry name" value="Ankyrin repeat-containing domain"/>
    <property type="match status" value="1"/>
</dbReference>
<dbReference type="PROSITE" id="PS50002">
    <property type="entry name" value="SH3"/>
    <property type="match status" value="1"/>
</dbReference>